<accession>A0A4U1JGY8</accession>
<sequence>MKAHTLDIEELAALCGFLNAKKLVGLDEAIFRVFTEENIPRLVAKLNEHGLLTPAERPGTYHFQEDLMQSLAVAVAPELAVLARSEAQAKSIVFYLAGDEITEIVLTADRAVVAQIPSVEEMVAEVMTFLQGAWPGEIAVARVKGEAFDAGRRAQVDAQGTLTTKTPGLLPGDTWSAENVTTFLRGAMAELRPPRG</sequence>
<reference evidence="1 2" key="1">
    <citation type="submission" date="2019-04" db="EMBL/GenBank/DDBJ databases">
        <authorList>
            <person name="Li Y."/>
            <person name="Wang J."/>
        </authorList>
    </citation>
    <scope>NUCLEOTIDE SEQUENCE [LARGE SCALE GENOMIC DNA]</scope>
    <source>
        <strain evidence="1 2">DSM 14668</strain>
    </source>
</reference>
<dbReference type="Proteomes" id="UP000309215">
    <property type="component" value="Unassembled WGS sequence"/>
</dbReference>
<dbReference type="RefSeq" id="WP_136928377.1">
    <property type="nucleotide sequence ID" value="NZ_SSMQ01000006.1"/>
</dbReference>
<evidence type="ECO:0000313" key="1">
    <source>
        <dbReference type="EMBL" id="TKD10413.1"/>
    </source>
</evidence>
<evidence type="ECO:0000313" key="2">
    <source>
        <dbReference type="Proteomes" id="UP000309215"/>
    </source>
</evidence>
<gene>
    <name evidence="1" type="ORF">E8A74_08175</name>
</gene>
<protein>
    <submittedName>
        <fullName evidence="1">Uncharacterized protein</fullName>
    </submittedName>
</protein>
<dbReference type="OrthoDB" id="5512724at2"/>
<dbReference type="AlphaFoldDB" id="A0A4U1JGY8"/>
<dbReference type="EMBL" id="SSMQ01000006">
    <property type="protein sequence ID" value="TKD10413.1"/>
    <property type="molecule type" value="Genomic_DNA"/>
</dbReference>
<comment type="caution">
    <text evidence="1">The sequence shown here is derived from an EMBL/GenBank/DDBJ whole genome shotgun (WGS) entry which is preliminary data.</text>
</comment>
<keyword evidence="2" id="KW-1185">Reference proteome</keyword>
<proteinExistence type="predicted"/>
<name>A0A4U1JGY8_9BACT</name>
<organism evidence="1 2">
    <name type="scientific">Polyangium fumosum</name>
    <dbReference type="NCBI Taxonomy" id="889272"/>
    <lineage>
        <taxon>Bacteria</taxon>
        <taxon>Pseudomonadati</taxon>
        <taxon>Myxococcota</taxon>
        <taxon>Polyangia</taxon>
        <taxon>Polyangiales</taxon>
        <taxon>Polyangiaceae</taxon>
        <taxon>Polyangium</taxon>
    </lineage>
</organism>